<comment type="similarity">
    <text evidence="1">Belongs to the DprA/Smf family.</text>
</comment>
<dbReference type="InterPro" id="IPR003488">
    <property type="entry name" value="DprA"/>
</dbReference>
<dbReference type="PATRIC" id="fig|505345.8.peg.100"/>
<feature type="domain" description="Smf/DprA SLOG" evidence="2">
    <location>
        <begin position="76"/>
        <end position="283"/>
    </location>
</feature>
<dbReference type="EMBL" id="JTJS01000005">
    <property type="protein sequence ID" value="OBX12010.1"/>
    <property type="molecule type" value="Genomic_DNA"/>
</dbReference>
<dbReference type="Proteomes" id="UP000243168">
    <property type="component" value="Unassembled WGS sequence"/>
</dbReference>
<dbReference type="SUPFAM" id="SSF102405">
    <property type="entry name" value="MCP/YpsA-like"/>
    <property type="match status" value="1"/>
</dbReference>
<dbReference type="Pfam" id="PF25317">
    <property type="entry name" value="SAM_SMF"/>
    <property type="match status" value="1"/>
</dbReference>
<dbReference type="Pfam" id="PF02481">
    <property type="entry name" value="DNA_processg_A"/>
    <property type="match status" value="1"/>
</dbReference>
<dbReference type="InterPro" id="IPR036388">
    <property type="entry name" value="WH-like_DNA-bd_sf"/>
</dbReference>
<dbReference type="NCBIfam" id="TIGR00732">
    <property type="entry name" value="dprA"/>
    <property type="match status" value="1"/>
</dbReference>
<dbReference type="GO" id="GO:0009294">
    <property type="term" value="P:DNA-mediated transformation"/>
    <property type="evidence" value="ECO:0007669"/>
    <property type="project" value="InterPro"/>
</dbReference>
<dbReference type="InterPro" id="IPR041614">
    <property type="entry name" value="DprA_WH"/>
</dbReference>
<gene>
    <name evidence="5" type="ORF">QV07_00485</name>
</gene>
<dbReference type="InterPro" id="IPR057666">
    <property type="entry name" value="DrpA_SLOG"/>
</dbReference>
<name>A0A1A7QEY6_9PAST</name>
<comment type="caution">
    <text evidence="5">The sequence shown here is derived from an EMBL/GenBank/DDBJ whole genome shotgun (WGS) entry which is preliminary data.</text>
</comment>
<evidence type="ECO:0000256" key="1">
    <source>
        <dbReference type="ARBA" id="ARBA00006525"/>
    </source>
</evidence>
<proteinExistence type="inferred from homology"/>
<protein>
    <submittedName>
        <fullName evidence="5">DNA repair protein Smf</fullName>
    </submittedName>
</protein>
<dbReference type="Gene3D" id="3.40.50.450">
    <property type="match status" value="1"/>
</dbReference>
<evidence type="ECO:0000259" key="3">
    <source>
        <dbReference type="Pfam" id="PF17782"/>
    </source>
</evidence>
<dbReference type="Gene3D" id="1.10.10.10">
    <property type="entry name" value="Winged helix-like DNA-binding domain superfamily/Winged helix DNA-binding domain"/>
    <property type="match status" value="1"/>
</dbReference>
<dbReference type="PANTHER" id="PTHR43022">
    <property type="entry name" value="PROTEIN SMF"/>
    <property type="match status" value="1"/>
</dbReference>
<dbReference type="RefSeq" id="WP_065233587.1">
    <property type="nucleotide sequence ID" value="NZ_JTJS01000005.1"/>
</dbReference>
<evidence type="ECO:0000259" key="2">
    <source>
        <dbReference type="Pfam" id="PF02481"/>
    </source>
</evidence>
<evidence type="ECO:0000313" key="5">
    <source>
        <dbReference type="EMBL" id="OBX12010.1"/>
    </source>
</evidence>
<dbReference type="Pfam" id="PF17782">
    <property type="entry name" value="WHD_DprA"/>
    <property type="match status" value="1"/>
</dbReference>
<evidence type="ECO:0000313" key="6">
    <source>
        <dbReference type="Proteomes" id="UP000243168"/>
    </source>
</evidence>
<feature type="domain" description="DprA winged helix" evidence="3">
    <location>
        <begin position="319"/>
        <end position="369"/>
    </location>
</feature>
<feature type="domain" description="Smf/DprA SAM" evidence="4">
    <location>
        <begin position="1"/>
        <end position="66"/>
    </location>
</feature>
<evidence type="ECO:0000259" key="4">
    <source>
        <dbReference type="Pfam" id="PF25317"/>
    </source>
</evidence>
<dbReference type="InterPro" id="IPR057338">
    <property type="entry name" value="DprA_SAM"/>
</dbReference>
<dbReference type="PANTHER" id="PTHR43022:SF1">
    <property type="entry name" value="PROTEIN SMF"/>
    <property type="match status" value="1"/>
</dbReference>
<dbReference type="AlphaFoldDB" id="A0A1A7QEY6"/>
<organism evidence="5 6">
    <name type="scientific">Gallibacterium genomosp. 3</name>
    <dbReference type="NCBI Taxonomy" id="505345"/>
    <lineage>
        <taxon>Bacteria</taxon>
        <taxon>Pseudomonadati</taxon>
        <taxon>Pseudomonadota</taxon>
        <taxon>Gammaproteobacteria</taxon>
        <taxon>Pasteurellales</taxon>
        <taxon>Pasteurellaceae</taxon>
        <taxon>Gallibacterium</taxon>
    </lineage>
</organism>
<reference evidence="5 6" key="1">
    <citation type="submission" date="2014-11" db="EMBL/GenBank/DDBJ databases">
        <title>Pan-genome of Gallibacterium spp.</title>
        <authorList>
            <person name="Kudirkiene E."/>
            <person name="Bojesen A.M."/>
        </authorList>
    </citation>
    <scope>NUCLEOTIDE SEQUENCE [LARGE SCALE GENOMIC DNA]</scope>
    <source>
        <strain evidence="5 6">F298</strain>
    </source>
</reference>
<accession>A0A1A7QEY6</accession>
<sequence length="376" mass="41594">MQTLSSLLRLSLLPHFGAGKIQHLLEHLSLEKLLQYDAQQLRYIGWTEPQIHAWFFPNQKLIDEILAWQEKSNHHIISLFDPQYPFLLTQIKSAPPILFVKGNINVLSMPQIAIVGSRYCSPYGEYCTKVITQDLISTGFTITSGLALGIDSISHQTVLDNNGLTIAVLGCGLNTVYPTRHKRLAQQIVESGGALVSEFTPDTPPIAENFPRRNRIISGLSFGSVIIEASTKSGSLITARYALEQNREVFAIPGAINSPLSQGCHQLIKQGAWLVEDARDILDIVASFIAKMPTNKIKLEPSILETKKEETSTNILVPKQHYALYQLLNPSTAVSPDELAIVLSRPIGELLTDLLELEMLGLAQQTKGGYVRCCQT</sequence>